<dbReference type="GO" id="GO:0003723">
    <property type="term" value="F:RNA binding"/>
    <property type="evidence" value="ECO:0007669"/>
    <property type="project" value="TreeGrafter"/>
</dbReference>
<name>A5E1C5_LODEL</name>
<accession>A5E1C5</accession>
<gene>
    <name evidence="3" type="ORF">LELG_03412</name>
</gene>
<dbReference type="VEuPathDB" id="FungiDB:LELG_03412"/>
<evidence type="ECO:0000256" key="2">
    <source>
        <dbReference type="ARBA" id="ARBA00020644"/>
    </source>
</evidence>
<dbReference type="KEGG" id="lel:PVL30_002908"/>
<sequence>MSRAEYLAKYLSGGDENKQKKLIKIKHKKRDKRLPVPSNIRILKLVFHEPPPPPPSSSTSLSSSAALALVSSLDSADLDTIYGDEESRPVVVKNVKENKGFKRIDNGTLVEPSSLDSSSNAIAKQTFQNKTTPSNQAPETIFRDSSGKIIDIKEAQRDFELRKEEERRRKETIEVRSSKQQQLEQETRVFKSSLDKNFEDPVSVFQESRRIKNESEDIEKSKFVFNKGINPPNRFDIPAGYFWDGVDRSNGFESLMLRKINEQSYDKMSSKVDQDYELDFD</sequence>
<dbReference type="InParanoid" id="A5E1C5"/>
<dbReference type="AlphaFoldDB" id="A5E1C5"/>
<dbReference type="HOGENOM" id="CLU_090706_0_0_1"/>
<dbReference type="EMBL" id="CH981527">
    <property type="protein sequence ID" value="EDK45233.1"/>
    <property type="molecule type" value="Genomic_DNA"/>
</dbReference>
<evidence type="ECO:0000256" key="1">
    <source>
        <dbReference type="ARBA" id="ARBA00011069"/>
    </source>
</evidence>
<proteinExistence type="inferred from homology"/>
<dbReference type="Proteomes" id="UP000001996">
    <property type="component" value="Unassembled WGS sequence"/>
</dbReference>
<dbReference type="InterPro" id="IPR051112">
    <property type="entry name" value="CWC26_splicing_factor"/>
</dbReference>
<dbReference type="OMA" id="YFWDGID"/>
<dbReference type="GeneID" id="5232401"/>
<evidence type="ECO:0000313" key="4">
    <source>
        <dbReference type="Proteomes" id="UP000001996"/>
    </source>
</evidence>
<reference evidence="3 4" key="1">
    <citation type="journal article" date="2009" name="Nature">
        <title>Evolution of pathogenicity and sexual reproduction in eight Candida genomes.</title>
        <authorList>
            <person name="Butler G."/>
            <person name="Rasmussen M.D."/>
            <person name="Lin M.F."/>
            <person name="Santos M.A."/>
            <person name="Sakthikumar S."/>
            <person name="Munro C.A."/>
            <person name="Rheinbay E."/>
            <person name="Grabherr M."/>
            <person name="Forche A."/>
            <person name="Reedy J.L."/>
            <person name="Agrafioti I."/>
            <person name="Arnaud M.B."/>
            <person name="Bates S."/>
            <person name="Brown A.J."/>
            <person name="Brunke S."/>
            <person name="Costanzo M.C."/>
            <person name="Fitzpatrick D.A."/>
            <person name="de Groot P.W."/>
            <person name="Harris D."/>
            <person name="Hoyer L.L."/>
            <person name="Hube B."/>
            <person name="Klis F.M."/>
            <person name="Kodira C."/>
            <person name="Lennard N."/>
            <person name="Logue M.E."/>
            <person name="Martin R."/>
            <person name="Neiman A.M."/>
            <person name="Nikolaou E."/>
            <person name="Quail M.A."/>
            <person name="Quinn J."/>
            <person name="Santos M.C."/>
            <person name="Schmitzberger F.F."/>
            <person name="Sherlock G."/>
            <person name="Shah P."/>
            <person name="Silverstein K.A."/>
            <person name="Skrzypek M.S."/>
            <person name="Soll D."/>
            <person name="Staggs R."/>
            <person name="Stansfield I."/>
            <person name="Stumpf M.P."/>
            <person name="Sudbery P.E."/>
            <person name="Srikantha T."/>
            <person name="Zeng Q."/>
            <person name="Berman J."/>
            <person name="Berriman M."/>
            <person name="Heitman J."/>
            <person name="Gow N.A."/>
            <person name="Lorenz M.C."/>
            <person name="Birren B.W."/>
            <person name="Kellis M."/>
            <person name="Cuomo C.A."/>
        </authorList>
    </citation>
    <scope>NUCLEOTIDE SEQUENCE [LARGE SCALE GENOMIC DNA]</scope>
    <source>
        <strain evidence="4">ATCC 11503 / BCRC 21390 / CBS 2605 / JCM 1781 / NBRC 1676 / NRRL YB-4239</strain>
    </source>
</reference>
<dbReference type="Pfam" id="PF09736">
    <property type="entry name" value="Bud13"/>
    <property type="match status" value="1"/>
</dbReference>
<dbReference type="eggNOG" id="KOG2654">
    <property type="taxonomic scope" value="Eukaryota"/>
</dbReference>
<dbReference type="GO" id="GO:0005684">
    <property type="term" value="C:U2-type spliceosomal complex"/>
    <property type="evidence" value="ECO:0007669"/>
    <property type="project" value="TreeGrafter"/>
</dbReference>
<dbReference type="GO" id="GO:0000398">
    <property type="term" value="P:mRNA splicing, via spliceosome"/>
    <property type="evidence" value="ECO:0007669"/>
    <property type="project" value="TreeGrafter"/>
</dbReference>
<organism evidence="3 4">
    <name type="scientific">Lodderomyces elongisporus (strain ATCC 11503 / CBS 2605 / JCM 1781 / NBRC 1676 / NRRL YB-4239)</name>
    <name type="common">Yeast</name>
    <name type="synonym">Saccharomyces elongisporus</name>
    <dbReference type="NCBI Taxonomy" id="379508"/>
    <lineage>
        <taxon>Eukaryota</taxon>
        <taxon>Fungi</taxon>
        <taxon>Dikarya</taxon>
        <taxon>Ascomycota</taxon>
        <taxon>Saccharomycotina</taxon>
        <taxon>Pichiomycetes</taxon>
        <taxon>Debaryomycetaceae</taxon>
        <taxon>Candida/Lodderomyces clade</taxon>
        <taxon>Lodderomyces</taxon>
    </lineage>
</organism>
<dbReference type="InterPro" id="IPR018609">
    <property type="entry name" value="Bud13"/>
</dbReference>
<dbReference type="PANTHER" id="PTHR31809">
    <property type="entry name" value="BUD13 HOMOLOG"/>
    <property type="match status" value="1"/>
</dbReference>
<dbReference type="STRING" id="379508.A5E1C5"/>
<comment type="similarity">
    <text evidence="1">Belongs to the CWC26 family.</text>
</comment>
<dbReference type="OrthoDB" id="6022at2759"/>
<dbReference type="PANTHER" id="PTHR31809:SF0">
    <property type="entry name" value="BUD13 HOMOLOG"/>
    <property type="match status" value="1"/>
</dbReference>
<protein>
    <recommendedName>
        <fullName evidence="2">Pre-mRNA-splicing factor CWC26</fullName>
    </recommendedName>
</protein>
<dbReference type="GO" id="GO:0070274">
    <property type="term" value="C:RES complex"/>
    <property type="evidence" value="ECO:0007669"/>
    <property type="project" value="TreeGrafter"/>
</dbReference>
<keyword evidence="4" id="KW-1185">Reference proteome</keyword>
<evidence type="ECO:0000313" key="3">
    <source>
        <dbReference type="EMBL" id="EDK45233.1"/>
    </source>
</evidence>